<protein>
    <recommendedName>
        <fullName evidence="1">PDZ domain-containing protein</fullName>
    </recommendedName>
</protein>
<dbReference type="PANTHER" id="PTHR45908:SF24">
    <property type="entry name" value="FUNGAL LIPASE-LIKE DOMAIN-CONTAINING PROTEIN"/>
    <property type="match status" value="1"/>
</dbReference>
<proteinExistence type="predicted"/>
<evidence type="ECO:0000313" key="2">
    <source>
        <dbReference type="EMBL" id="KAK6755432.1"/>
    </source>
</evidence>
<dbReference type="InterPro" id="IPR036034">
    <property type="entry name" value="PDZ_sf"/>
</dbReference>
<organism evidence="2 3">
    <name type="scientific">Necator americanus</name>
    <name type="common">Human hookworm</name>
    <dbReference type="NCBI Taxonomy" id="51031"/>
    <lineage>
        <taxon>Eukaryota</taxon>
        <taxon>Metazoa</taxon>
        <taxon>Ecdysozoa</taxon>
        <taxon>Nematoda</taxon>
        <taxon>Chromadorea</taxon>
        <taxon>Rhabditida</taxon>
        <taxon>Rhabditina</taxon>
        <taxon>Rhabditomorpha</taxon>
        <taxon>Strongyloidea</taxon>
        <taxon>Ancylostomatidae</taxon>
        <taxon>Bunostominae</taxon>
        <taxon>Necator</taxon>
    </lineage>
</organism>
<feature type="domain" description="PDZ" evidence="1">
    <location>
        <begin position="89"/>
        <end position="182"/>
    </location>
</feature>
<keyword evidence="3" id="KW-1185">Reference proteome</keyword>
<dbReference type="Pfam" id="PF01764">
    <property type="entry name" value="Lipase_3"/>
    <property type="match status" value="1"/>
</dbReference>
<dbReference type="InterPro" id="IPR029058">
    <property type="entry name" value="AB_hydrolase_fold"/>
</dbReference>
<gene>
    <name evidence="2" type="primary">Necator_chrV.g18830</name>
    <name evidence="2" type="ORF">RB195_014039</name>
</gene>
<reference evidence="2 3" key="1">
    <citation type="submission" date="2023-08" db="EMBL/GenBank/DDBJ databases">
        <title>A Necator americanus chromosomal reference genome.</title>
        <authorList>
            <person name="Ilik V."/>
            <person name="Petrzelkova K.J."/>
            <person name="Pardy F."/>
            <person name="Fuh T."/>
            <person name="Niatou-Singa F.S."/>
            <person name="Gouil Q."/>
            <person name="Baker L."/>
            <person name="Ritchie M.E."/>
            <person name="Jex A.R."/>
            <person name="Gazzola D."/>
            <person name="Li H."/>
            <person name="Toshio Fujiwara R."/>
            <person name="Zhan B."/>
            <person name="Aroian R.V."/>
            <person name="Pafco B."/>
            <person name="Schwarz E.M."/>
        </authorList>
    </citation>
    <scope>NUCLEOTIDE SEQUENCE [LARGE SCALE GENOMIC DNA]</scope>
    <source>
        <strain evidence="2 3">Aroian</strain>
        <tissue evidence="2">Whole animal</tissue>
    </source>
</reference>
<dbReference type="InterPro" id="IPR001478">
    <property type="entry name" value="PDZ"/>
</dbReference>
<dbReference type="PANTHER" id="PTHR45908">
    <property type="entry name" value="PROTEIN CBG11750-RELATED"/>
    <property type="match status" value="1"/>
</dbReference>
<comment type="caution">
    <text evidence="2">The sequence shown here is derived from an EMBL/GenBank/DDBJ whole genome shotgun (WGS) entry which is preliminary data.</text>
</comment>
<evidence type="ECO:0000259" key="1">
    <source>
        <dbReference type="PROSITE" id="PS50106"/>
    </source>
</evidence>
<dbReference type="Pfam" id="PF00595">
    <property type="entry name" value="PDZ"/>
    <property type="match status" value="1"/>
</dbReference>
<dbReference type="SUPFAM" id="SSF50156">
    <property type="entry name" value="PDZ domain-like"/>
    <property type="match status" value="1"/>
</dbReference>
<dbReference type="SMART" id="SM00228">
    <property type="entry name" value="PDZ"/>
    <property type="match status" value="1"/>
</dbReference>
<dbReference type="CDD" id="cd06718">
    <property type="entry name" value="PDZ_Par6-like"/>
    <property type="match status" value="1"/>
</dbReference>
<dbReference type="SUPFAM" id="SSF54277">
    <property type="entry name" value="CAD &amp; PB1 domains"/>
    <property type="match status" value="1"/>
</dbReference>
<dbReference type="Proteomes" id="UP001303046">
    <property type="component" value="Unassembled WGS sequence"/>
</dbReference>
<accession>A0ABR1DYC1</accession>
<dbReference type="PROSITE" id="PS50106">
    <property type="entry name" value="PDZ"/>
    <property type="match status" value="1"/>
</dbReference>
<dbReference type="Gene3D" id="3.40.50.1820">
    <property type="entry name" value="alpha/beta hydrolase"/>
    <property type="match status" value="1"/>
</dbReference>
<dbReference type="InterPro" id="IPR002921">
    <property type="entry name" value="Fungal_lipase-type"/>
</dbReference>
<name>A0ABR1DYC1_NECAM</name>
<sequence length="589" mass="65744">MKGLEVKVAIKSQFGAEFRRFSIMMGAGTPVPSYEEFVANVQKLHRLNEDQKSSTHITYVAGDGSTLPISNDEVSSILDADVLPHELRRVRLCKFYNNKPLGFFIRDGFSERLTPWGFAPTPGIFISRLLPNGLAASTNLLNVNDEIIEVNGIDVSGKTLDQVTDIMIANSANLILTVKPAASAPYRPMPFFMPSPCNMSPYPPGYYSPYSYRDHFIPPGYCSPEMSQSMHIQSNLYHYSSENQPLMPRIPISQPFNASSFSRESTWRISDKLAKMSLRSRDSPTHSDNKKRPLSMLLLCLLPFVAAMPFDLDSQLATTITYDENFARSKMMPLAAAAYSSNPQQCLTNLFTNAQLKKLRSVICDITLVDKCTGFTAVSSDDKAIILSFRGTDRNIQLIMEGDETMLKNHTAWAAGGVVSKYYSDAFTRVWMNGIKDDLTTLQSQNPTYELWITGHSLGGAMASLAASYISYNKIFAANKIKLVTFGQPRTGDKAFAASVEKDVPYTFRITHAHDMVPHLPSENVQGYYHHKTEAFYNKGMGTGAHYYVCYDMGESTFCSDGNLLDTSIKDHLHYFEQDLSEYGIKGCK</sequence>
<evidence type="ECO:0000313" key="3">
    <source>
        <dbReference type="Proteomes" id="UP001303046"/>
    </source>
</evidence>
<dbReference type="Gene3D" id="2.30.42.10">
    <property type="match status" value="1"/>
</dbReference>
<dbReference type="EMBL" id="JAVFWL010000005">
    <property type="protein sequence ID" value="KAK6755432.1"/>
    <property type="molecule type" value="Genomic_DNA"/>
</dbReference>
<dbReference type="Gene3D" id="3.10.20.90">
    <property type="entry name" value="Phosphatidylinositol 3-kinase Catalytic Subunit, Chain A, domain 1"/>
    <property type="match status" value="1"/>
</dbReference>
<dbReference type="CDD" id="cd00519">
    <property type="entry name" value="Lipase_3"/>
    <property type="match status" value="1"/>
</dbReference>
<dbReference type="SUPFAM" id="SSF53474">
    <property type="entry name" value="alpha/beta-Hydrolases"/>
    <property type="match status" value="1"/>
</dbReference>